<evidence type="ECO:0000256" key="1">
    <source>
        <dbReference type="ARBA" id="ARBA00007469"/>
    </source>
</evidence>
<accession>A0A443RW34</accession>
<name>A0A443RW34_9ACAR</name>
<protein>
    <submittedName>
        <fullName evidence="3">Uncharacterized protein</fullName>
    </submittedName>
</protein>
<dbReference type="AlphaFoldDB" id="A0A443RW34"/>
<proteinExistence type="inferred from homology"/>
<dbReference type="InterPro" id="IPR018188">
    <property type="entry name" value="RNase_T2_His_AS_1"/>
</dbReference>
<dbReference type="VEuPathDB" id="VectorBase:LDEU012761"/>
<evidence type="ECO:0000256" key="2">
    <source>
        <dbReference type="RuleBase" id="RU004328"/>
    </source>
</evidence>
<dbReference type="SUPFAM" id="SSF55895">
    <property type="entry name" value="Ribonuclease Rh-like"/>
    <property type="match status" value="1"/>
</dbReference>
<dbReference type="Gene3D" id="3.90.730.10">
    <property type="entry name" value="Ribonuclease T2-like"/>
    <property type="match status" value="1"/>
</dbReference>
<keyword evidence="4" id="KW-1185">Reference proteome</keyword>
<organism evidence="3 4">
    <name type="scientific">Leptotrombidium deliense</name>
    <dbReference type="NCBI Taxonomy" id="299467"/>
    <lineage>
        <taxon>Eukaryota</taxon>
        <taxon>Metazoa</taxon>
        <taxon>Ecdysozoa</taxon>
        <taxon>Arthropoda</taxon>
        <taxon>Chelicerata</taxon>
        <taxon>Arachnida</taxon>
        <taxon>Acari</taxon>
        <taxon>Acariformes</taxon>
        <taxon>Trombidiformes</taxon>
        <taxon>Prostigmata</taxon>
        <taxon>Anystina</taxon>
        <taxon>Parasitengona</taxon>
        <taxon>Trombiculoidea</taxon>
        <taxon>Trombiculidae</taxon>
        <taxon>Leptotrombidium</taxon>
    </lineage>
</organism>
<dbReference type="GO" id="GO:0003723">
    <property type="term" value="F:RNA binding"/>
    <property type="evidence" value="ECO:0007669"/>
    <property type="project" value="InterPro"/>
</dbReference>
<reference evidence="3 4" key="1">
    <citation type="journal article" date="2018" name="Gigascience">
        <title>Genomes of trombidid mites reveal novel predicted allergens and laterally-transferred genes associated with secondary metabolism.</title>
        <authorList>
            <person name="Dong X."/>
            <person name="Chaisiri K."/>
            <person name="Xia D."/>
            <person name="Armstrong S.D."/>
            <person name="Fang Y."/>
            <person name="Donnelly M.J."/>
            <person name="Kadowaki T."/>
            <person name="McGarry J.W."/>
            <person name="Darby A.C."/>
            <person name="Makepeace B.L."/>
        </authorList>
    </citation>
    <scope>NUCLEOTIDE SEQUENCE [LARGE SCALE GENOMIC DNA]</scope>
    <source>
        <strain evidence="3">UoL-UT</strain>
    </source>
</reference>
<evidence type="ECO:0000313" key="4">
    <source>
        <dbReference type="Proteomes" id="UP000288716"/>
    </source>
</evidence>
<evidence type="ECO:0000313" key="3">
    <source>
        <dbReference type="EMBL" id="RWS19279.1"/>
    </source>
</evidence>
<feature type="non-terminal residue" evidence="3">
    <location>
        <position position="325"/>
    </location>
</feature>
<gene>
    <name evidence="3" type="ORF">B4U80_12326</name>
</gene>
<dbReference type="GO" id="GO:0033897">
    <property type="term" value="F:ribonuclease T2 activity"/>
    <property type="evidence" value="ECO:0007669"/>
    <property type="project" value="InterPro"/>
</dbReference>
<dbReference type="EMBL" id="NCKV01028001">
    <property type="protein sequence ID" value="RWS19279.1"/>
    <property type="molecule type" value="Genomic_DNA"/>
</dbReference>
<comment type="caution">
    <text evidence="3">The sequence shown here is derived from an EMBL/GenBank/DDBJ whole genome shotgun (WGS) entry which is preliminary data.</text>
</comment>
<sequence length="325" mass="39003">MLSVTWEASYRAWNPMFSMRGTWHIHGLWPRVNKGAEEDYIYTRELTRDEYNDLDSETKKDISILWGDFDYLKRQWAKHGIFYTEHPGIRSGTRWLHKTMQLFHGIKHTLQNFTQVIESSMTLTFDVLKLFEKWNSVSERKISIHCSIIWKHDNKYYDGGYFESPYTFIDEVRFCYDYEWNLINCEPLMYDCTREVVFPSTWNNNVKPDSFYSIFLDTMPFMMSLLRVSWFPHYAMREKLKGKVNHMWSINFFKPALSPRQLQWYANESTEIASKLESDGKGYAHESHSEEPKTLIEKVKLMYNESEFDKSLKLKVETFWSSLSR</sequence>
<dbReference type="InterPro" id="IPR001568">
    <property type="entry name" value="RNase_T2-like"/>
</dbReference>
<dbReference type="OrthoDB" id="435754at2759"/>
<comment type="similarity">
    <text evidence="1 2">Belongs to the RNase T2 family.</text>
</comment>
<dbReference type="Pfam" id="PF00445">
    <property type="entry name" value="Ribonuclease_T2"/>
    <property type="match status" value="1"/>
</dbReference>
<dbReference type="Proteomes" id="UP000288716">
    <property type="component" value="Unassembled WGS sequence"/>
</dbReference>
<dbReference type="InterPro" id="IPR036430">
    <property type="entry name" value="RNase_T2-like_sf"/>
</dbReference>
<dbReference type="PROSITE" id="PS00530">
    <property type="entry name" value="RNASE_T2_1"/>
    <property type="match status" value="1"/>
</dbReference>